<gene>
    <name evidence="2" type="ORF">MFFC18_42790</name>
</gene>
<evidence type="ECO:0000313" key="3">
    <source>
        <dbReference type="Proteomes" id="UP000322214"/>
    </source>
</evidence>
<proteinExistence type="predicted"/>
<dbReference type="OrthoDB" id="9778037at2"/>
<dbReference type="Pfam" id="PF01882">
    <property type="entry name" value="DUF58"/>
    <property type="match status" value="1"/>
</dbReference>
<feature type="domain" description="DUF58" evidence="1">
    <location>
        <begin position="209"/>
        <end position="322"/>
    </location>
</feature>
<dbReference type="PANTHER" id="PTHR33608">
    <property type="entry name" value="BLL2464 PROTEIN"/>
    <property type="match status" value="1"/>
</dbReference>
<dbReference type="RefSeq" id="WP_075084058.1">
    <property type="nucleotide sequence ID" value="NZ_CP042912.1"/>
</dbReference>
<dbReference type="STRING" id="980251.GCA_001642875_01292"/>
<name>A0A5B9PGH6_9BACT</name>
<evidence type="ECO:0000259" key="1">
    <source>
        <dbReference type="Pfam" id="PF01882"/>
    </source>
</evidence>
<dbReference type="KEGG" id="mff:MFFC18_42790"/>
<dbReference type="Proteomes" id="UP000322214">
    <property type="component" value="Chromosome"/>
</dbReference>
<dbReference type="EMBL" id="CP042912">
    <property type="protein sequence ID" value="QEG24360.1"/>
    <property type="molecule type" value="Genomic_DNA"/>
</dbReference>
<dbReference type="InterPro" id="IPR002881">
    <property type="entry name" value="DUF58"/>
</dbReference>
<organism evidence="2 3">
    <name type="scientific">Mariniblastus fucicola</name>
    <dbReference type="NCBI Taxonomy" id="980251"/>
    <lineage>
        <taxon>Bacteria</taxon>
        <taxon>Pseudomonadati</taxon>
        <taxon>Planctomycetota</taxon>
        <taxon>Planctomycetia</taxon>
        <taxon>Pirellulales</taxon>
        <taxon>Pirellulaceae</taxon>
        <taxon>Mariniblastus</taxon>
    </lineage>
</organism>
<reference evidence="2 3" key="1">
    <citation type="submission" date="2019-08" db="EMBL/GenBank/DDBJ databases">
        <title>Deep-cultivation of Planctomycetes and their phenomic and genomic characterization uncovers novel biology.</title>
        <authorList>
            <person name="Wiegand S."/>
            <person name="Jogler M."/>
            <person name="Boedeker C."/>
            <person name="Pinto D."/>
            <person name="Vollmers J."/>
            <person name="Rivas-Marin E."/>
            <person name="Kohn T."/>
            <person name="Peeters S.H."/>
            <person name="Heuer A."/>
            <person name="Rast P."/>
            <person name="Oberbeckmann S."/>
            <person name="Bunk B."/>
            <person name="Jeske O."/>
            <person name="Meyerdierks A."/>
            <person name="Storesund J.E."/>
            <person name="Kallscheuer N."/>
            <person name="Luecker S."/>
            <person name="Lage O.M."/>
            <person name="Pohl T."/>
            <person name="Merkel B.J."/>
            <person name="Hornburger P."/>
            <person name="Mueller R.-W."/>
            <person name="Bruemmer F."/>
            <person name="Labrenz M."/>
            <person name="Spormann A.M."/>
            <person name="Op den Camp H."/>
            <person name="Overmann J."/>
            <person name="Amann R."/>
            <person name="Jetten M.S.M."/>
            <person name="Mascher T."/>
            <person name="Medema M.H."/>
            <person name="Devos D.P."/>
            <person name="Kaster A.-K."/>
            <person name="Ovreas L."/>
            <person name="Rohde M."/>
            <person name="Galperin M.Y."/>
            <person name="Jogler C."/>
        </authorList>
    </citation>
    <scope>NUCLEOTIDE SEQUENCE [LARGE SCALE GENOMIC DNA]</scope>
    <source>
        <strain evidence="2 3">FC18</strain>
    </source>
</reference>
<dbReference type="PANTHER" id="PTHR33608:SF6">
    <property type="entry name" value="BLL2464 PROTEIN"/>
    <property type="match status" value="1"/>
</dbReference>
<sequence>MLTIRTSLILGAAATGLLVGMLGRHEPLSLISLAILFWIWIEWLSFQRFKLANPVLQGCTRTIDGQSDSRVTMVADRDVKVRVSGTLPMASRGYRFLVHDMLPDTFQVTNGLPYSVIDSGIGSQFELAYTATTALCGKVAFPGICIEVSDYWGFFRTEHFVPIAQEPTVLPYLIRPQTTVSVLKHNNLQRHIGHHRNMSSGLSSELLGIRDYRIGDPPRTIAWKPTARLGKVMTCEYENEVPIRATILVDLAVYQFQGRPRPSAADRAIMSCAAIAKLLLADRDPVAAILLRSDSVERIKHGGGERQLTRILQYLLAASNPNPPLDHMKIDDLIKLVYENGSRRFPELFDEFFNYGPVRRNLFRLGASRADRSRRSLAVVLEHLLKWAPGTSTRMQVDDDLIRTACLKYVDKFSVVASATNVTVNPPWSDPGSWQRESREMTTKLTQTLLQANTQAKDNELFVVVAPEPFDFECEDLFVNTLRTVVAAGHRVIFVAPMVPPVQARIHDPLAAEILSEAKTEDMRNRDSRFRDRVSQLGVAFSRIDNPELMKLVAMEVGVLQSASGRRRVLRAR</sequence>
<protein>
    <recommendedName>
        <fullName evidence="1">DUF58 domain-containing protein</fullName>
    </recommendedName>
</protein>
<accession>A0A5B9PGH6</accession>
<dbReference type="AlphaFoldDB" id="A0A5B9PGH6"/>
<evidence type="ECO:0000313" key="2">
    <source>
        <dbReference type="EMBL" id="QEG24360.1"/>
    </source>
</evidence>
<keyword evidence="3" id="KW-1185">Reference proteome</keyword>